<organism evidence="18 19">
    <name type="scientific">Cellvibrio japonicus (strain Ueda107)</name>
    <name type="common">Pseudomonas fluorescens subsp. cellulosa</name>
    <dbReference type="NCBI Taxonomy" id="498211"/>
    <lineage>
        <taxon>Bacteria</taxon>
        <taxon>Pseudomonadati</taxon>
        <taxon>Pseudomonadota</taxon>
        <taxon>Gammaproteobacteria</taxon>
        <taxon>Cellvibrionales</taxon>
        <taxon>Cellvibrionaceae</taxon>
        <taxon>Cellvibrio</taxon>
    </lineage>
</organism>
<dbReference type="InterPro" id="IPR006638">
    <property type="entry name" value="Elp3/MiaA/NifB-like_rSAM"/>
</dbReference>
<accession>B3PLG0</accession>
<keyword evidence="6 14" id="KW-0963">Cytoplasm</keyword>
<dbReference type="CDD" id="cd01335">
    <property type="entry name" value="Radical_SAM"/>
    <property type="match status" value="1"/>
</dbReference>
<dbReference type="SMART" id="SM00729">
    <property type="entry name" value="Elp3"/>
    <property type="match status" value="1"/>
</dbReference>
<comment type="catalytic activity">
    <reaction evidence="13 14">
        <text>coproporphyrinogen III + 2 S-adenosyl-L-methionine = protoporphyrinogen IX + 2 5'-deoxyadenosine + 2 L-methionine + 2 CO2</text>
        <dbReference type="Rhea" id="RHEA:15425"/>
        <dbReference type="ChEBI" id="CHEBI:16526"/>
        <dbReference type="ChEBI" id="CHEBI:17319"/>
        <dbReference type="ChEBI" id="CHEBI:57307"/>
        <dbReference type="ChEBI" id="CHEBI:57309"/>
        <dbReference type="ChEBI" id="CHEBI:57844"/>
        <dbReference type="ChEBI" id="CHEBI:59789"/>
        <dbReference type="EC" id="1.3.98.3"/>
    </reaction>
</comment>
<comment type="subcellular location">
    <subcellularLocation>
        <location evidence="1 14">Cytoplasm</location>
    </subcellularLocation>
</comment>
<dbReference type="PANTHER" id="PTHR13932:SF6">
    <property type="entry name" value="OXYGEN-INDEPENDENT COPROPORPHYRINOGEN III OXIDASE"/>
    <property type="match status" value="1"/>
</dbReference>
<evidence type="ECO:0000256" key="12">
    <source>
        <dbReference type="ARBA" id="ARBA00023244"/>
    </source>
</evidence>
<dbReference type="EC" id="1.3.98.3" evidence="14"/>
<feature type="binding site" evidence="15">
    <location>
        <position position="336"/>
    </location>
    <ligand>
        <name>S-adenosyl-L-methionine</name>
        <dbReference type="ChEBI" id="CHEBI:59789"/>
        <label>1</label>
    </ligand>
</feature>
<feature type="binding site" evidence="16">
    <location>
        <position position="66"/>
    </location>
    <ligand>
        <name>[4Fe-4S] cluster</name>
        <dbReference type="ChEBI" id="CHEBI:49883"/>
        <note>4Fe-4S-S-AdoMet</note>
    </ligand>
</feature>
<evidence type="ECO:0000256" key="6">
    <source>
        <dbReference type="ARBA" id="ARBA00022490"/>
    </source>
</evidence>
<feature type="binding site" evidence="15">
    <location>
        <position position="117"/>
    </location>
    <ligand>
        <name>S-adenosyl-L-methionine</name>
        <dbReference type="ChEBI" id="CHEBI:59789"/>
        <label>1</label>
    </ligand>
</feature>
<evidence type="ECO:0000256" key="16">
    <source>
        <dbReference type="PIRSR" id="PIRSR000167-2"/>
    </source>
</evidence>
<keyword evidence="7 14" id="KW-0949">S-adenosyl-L-methionine</keyword>
<evidence type="ECO:0000256" key="4">
    <source>
        <dbReference type="ARBA" id="ARBA00011245"/>
    </source>
</evidence>
<evidence type="ECO:0000256" key="1">
    <source>
        <dbReference type="ARBA" id="ARBA00004496"/>
    </source>
</evidence>
<keyword evidence="12 14" id="KW-0627">Porphyrin biosynthesis</keyword>
<dbReference type="InterPro" id="IPR004558">
    <property type="entry name" value="Coprogen_oxidase_HemN"/>
</dbReference>
<feature type="binding site" evidence="16">
    <location>
        <position position="73"/>
    </location>
    <ligand>
        <name>[4Fe-4S] cluster</name>
        <dbReference type="ChEBI" id="CHEBI:49883"/>
        <note>4Fe-4S-S-AdoMet</note>
    </ligand>
</feature>
<dbReference type="GO" id="GO:0005737">
    <property type="term" value="C:cytoplasm"/>
    <property type="evidence" value="ECO:0007669"/>
    <property type="project" value="UniProtKB-SubCell"/>
</dbReference>
<dbReference type="Gene3D" id="1.10.10.920">
    <property type="match status" value="1"/>
</dbReference>
<comment type="pathway">
    <text evidence="2 14">Porphyrin-containing compound metabolism; protoporphyrin-IX biosynthesis; protoporphyrinogen-IX from coproporphyrinogen-III (AdoMet route): step 1/1.</text>
</comment>
<protein>
    <recommendedName>
        <fullName evidence="14">Coproporphyrinogen-III oxidase</fullName>
        <ecNumber evidence="14">1.3.98.3</ecNumber>
    </recommendedName>
</protein>
<evidence type="ECO:0000256" key="3">
    <source>
        <dbReference type="ARBA" id="ARBA00005493"/>
    </source>
</evidence>
<keyword evidence="5 14" id="KW-0004">4Fe-4S</keyword>
<keyword evidence="8 14" id="KW-0479">Metal-binding</keyword>
<comment type="cofactor">
    <cofactor evidence="14 16">
        <name>[4Fe-4S] cluster</name>
        <dbReference type="ChEBI" id="CHEBI:49883"/>
    </cofactor>
    <text evidence="14 16">Binds 1 [4Fe-4S] cluster. The cluster is coordinated with 3 cysteines and an exchangeable S-adenosyl-L-methionine.</text>
</comment>
<evidence type="ECO:0000256" key="10">
    <source>
        <dbReference type="ARBA" id="ARBA00023004"/>
    </source>
</evidence>
<dbReference type="NCBIfam" id="TIGR00538">
    <property type="entry name" value="hemN"/>
    <property type="match status" value="1"/>
</dbReference>
<dbReference type="UniPathway" id="UPA00251">
    <property type="reaction ID" value="UER00323"/>
</dbReference>
<feature type="binding site" evidence="15">
    <location>
        <position position="60"/>
    </location>
    <ligand>
        <name>S-adenosyl-L-methionine</name>
        <dbReference type="ChEBI" id="CHEBI:59789"/>
        <label>1</label>
    </ligand>
</feature>
<dbReference type="SFLD" id="SFLDS00029">
    <property type="entry name" value="Radical_SAM"/>
    <property type="match status" value="1"/>
</dbReference>
<feature type="binding site" evidence="15">
    <location>
        <begin position="118"/>
        <end position="119"/>
    </location>
    <ligand>
        <name>S-adenosyl-L-methionine</name>
        <dbReference type="ChEBI" id="CHEBI:59789"/>
        <label>2</label>
    </ligand>
</feature>
<evidence type="ECO:0000313" key="19">
    <source>
        <dbReference type="Proteomes" id="UP000001036"/>
    </source>
</evidence>
<dbReference type="HOGENOM" id="CLU_027579_3_0_6"/>
<feature type="binding site" evidence="15">
    <location>
        <position position="250"/>
    </location>
    <ligand>
        <name>S-adenosyl-L-methionine</name>
        <dbReference type="ChEBI" id="CHEBI:59789"/>
        <label>2</label>
    </ligand>
</feature>
<dbReference type="STRING" id="498211.CJA_0984"/>
<dbReference type="GO" id="GO:0006782">
    <property type="term" value="P:protoporphyrinogen IX biosynthetic process"/>
    <property type="evidence" value="ECO:0007669"/>
    <property type="project" value="UniProtKB-UniPathway"/>
</dbReference>
<comment type="similarity">
    <text evidence="3 14">Belongs to the anaerobic coproporphyrinogen-III oxidase family.</text>
</comment>
<gene>
    <name evidence="18" type="primary">hemN</name>
    <name evidence="18" type="ordered locus">CJA_0984</name>
</gene>
<keyword evidence="9 14" id="KW-0560">Oxidoreductase</keyword>
<dbReference type="Gene3D" id="3.30.750.200">
    <property type="match status" value="1"/>
</dbReference>
<dbReference type="InterPro" id="IPR058240">
    <property type="entry name" value="rSAM_sf"/>
</dbReference>
<dbReference type="PIRSF" id="PIRSF000167">
    <property type="entry name" value="HemN"/>
    <property type="match status" value="1"/>
</dbReference>
<evidence type="ECO:0000313" key="18">
    <source>
        <dbReference type="EMBL" id="ACE86265.1"/>
    </source>
</evidence>
<feature type="domain" description="Radical SAM core" evidence="17">
    <location>
        <begin position="51"/>
        <end position="285"/>
    </location>
</feature>
<dbReference type="Pfam" id="PF06969">
    <property type="entry name" value="HemN_C"/>
    <property type="match status" value="1"/>
</dbReference>
<evidence type="ECO:0000256" key="9">
    <source>
        <dbReference type="ARBA" id="ARBA00023002"/>
    </source>
</evidence>
<feature type="binding site" evidence="15">
    <location>
        <position position="191"/>
    </location>
    <ligand>
        <name>S-adenosyl-L-methionine</name>
        <dbReference type="ChEBI" id="CHEBI:59789"/>
        <label>2</label>
    </ligand>
</feature>
<evidence type="ECO:0000256" key="7">
    <source>
        <dbReference type="ARBA" id="ARBA00022691"/>
    </source>
</evidence>
<feature type="binding site" evidence="15">
    <location>
        <position position="152"/>
    </location>
    <ligand>
        <name>S-adenosyl-L-methionine</name>
        <dbReference type="ChEBI" id="CHEBI:59789"/>
        <label>1</label>
    </ligand>
</feature>
<evidence type="ECO:0000256" key="8">
    <source>
        <dbReference type="ARBA" id="ARBA00022723"/>
    </source>
</evidence>
<dbReference type="PANTHER" id="PTHR13932">
    <property type="entry name" value="COPROPORPHYRINIGEN III OXIDASE"/>
    <property type="match status" value="1"/>
</dbReference>
<dbReference type="KEGG" id="cja:CJA_0984"/>
<evidence type="ECO:0000256" key="11">
    <source>
        <dbReference type="ARBA" id="ARBA00023014"/>
    </source>
</evidence>
<proteinExistence type="inferred from homology"/>
<evidence type="ECO:0000256" key="15">
    <source>
        <dbReference type="PIRSR" id="PIRSR000167-1"/>
    </source>
</evidence>
<dbReference type="InterPro" id="IPR010723">
    <property type="entry name" value="HemN_C"/>
</dbReference>
<sequence length="463" mass="54019">MSLFQHPIPWDKNLLSQYDMAGPRYTSYPTAPQFRNTFSEKALRNAIDRSNRSRRPLSLYFHIPFCDTLCFYCGCNKVVTHNKNRALPYLHRMIQEMALYAELVEPGRTVKQLHWGGGTPTFISTDEMSLLMKSTRRLFTLAPVDDGEFSVEIHPGRVSIDTMRHLRQLGFNRVSMGVQDFDERVQVAVNRYNTLDQVSRLVNALREQHYRSISMDLIYGLPMQSLRSLQDTLHKVIDLQPDRLSIFNYAHLPHLFKSQQLIHEADLPDASEKLDMLQQSIEQLQATGYVYIGMDHFAKPDDDLAIAQREGRMQRNFQGYSTHGDCDLLAFGVSSISRIDNVYLQNAKELNSYQQKLDMDMLPFERGFTLNTEDQLRRFIINQLICHFHLDFNEVLHQFGVDVRHHFSRELERLTPMVEDGLLCLDEQRLQVNNAGRMLIRRICMVFDEYLQTGEQIRYSKII</sequence>
<evidence type="ECO:0000256" key="14">
    <source>
        <dbReference type="PIRNR" id="PIRNR000167"/>
    </source>
</evidence>
<dbReference type="EMBL" id="CP000934">
    <property type="protein sequence ID" value="ACE86265.1"/>
    <property type="molecule type" value="Genomic_DNA"/>
</dbReference>
<evidence type="ECO:0000256" key="5">
    <source>
        <dbReference type="ARBA" id="ARBA00022485"/>
    </source>
</evidence>
<dbReference type="eggNOG" id="COG0635">
    <property type="taxonomic scope" value="Bacteria"/>
</dbReference>
<name>B3PLG0_CELJU</name>
<dbReference type="FunFam" id="1.10.10.920:FF:000001">
    <property type="entry name" value="Coproporphyrinogen-III oxidase"/>
    <property type="match status" value="1"/>
</dbReference>
<dbReference type="GO" id="GO:0046872">
    <property type="term" value="F:metal ion binding"/>
    <property type="evidence" value="ECO:0007669"/>
    <property type="project" value="UniProtKB-KW"/>
</dbReference>
<dbReference type="GO" id="GO:0004109">
    <property type="term" value="F:coproporphyrinogen oxidase activity"/>
    <property type="evidence" value="ECO:0007669"/>
    <property type="project" value="InterPro"/>
</dbReference>
<dbReference type="SFLD" id="SFLDG01065">
    <property type="entry name" value="anaerobic_coproporphyrinogen-I"/>
    <property type="match status" value="1"/>
</dbReference>
<reference evidence="18 19" key="1">
    <citation type="journal article" date="2008" name="J. Bacteriol.">
        <title>Insights into plant cell wall degradation from the genome sequence of the soil bacterium Cellvibrio japonicus.</title>
        <authorList>
            <person name="Deboy R.T."/>
            <person name="Mongodin E.F."/>
            <person name="Fouts D.E."/>
            <person name="Tailford L.E."/>
            <person name="Khouri H."/>
            <person name="Emerson J.B."/>
            <person name="Mohamoud Y."/>
            <person name="Watkins K."/>
            <person name="Henrissat B."/>
            <person name="Gilbert H.J."/>
            <person name="Nelson K.E."/>
        </authorList>
    </citation>
    <scope>NUCLEOTIDE SEQUENCE [LARGE SCALE GENOMIC DNA]</scope>
    <source>
        <strain evidence="18 19">Ueda107</strain>
    </source>
</reference>
<dbReference type="OrthoDB" id="9808022at2"/>
<keyword evidence="11 14" id="KW-0411">Iron-sulfur</keyword>
<dbReference type="GO" id="GO:0051539">
    <property type="term" value="F:4 iron, 4 sulfur cluster binding"/>
    <property type="evidence" value="ECO:0007669"/>
    <property type="project" value="UniProtKB-KW"/>
</dbReference>
<dbReference type="Proteomes" id="UP000001036">
    <property type="component" value="Chromosome"/>
</dbReference>
<dbReference type="GO" id="GO:0051989">
    <property type="term" value="F:coproporphyrinogen dehydrogenase activity"/>
    <property type="evidence" value="ECO:0007669"/>
    <property type="project" value="UniProtKB-EC"/>
</dbReference>
<dbReference type="Pfam" id="PF04055">
    <property type="entry name" value="Radical_SAM"/>
    <property type="match status" value="1"/>
</dbReference>
<feature type="binding site" evidence="15">
    <location>
        <position position="179"/>
    </location>
    <ligand>
        <name>S-adenosyl-L-methionine</name>
        <dbReference type="ChEBI" id="CHEBI:59789"/>
        <label>2</label>
    </ligand>
</feature>
<evidence type="ECO:0000256" key="13">
    <source>
        <dbReference type="ARBA" id="ARBA00048321"/>
    </source>
</evidence>
<dbReference type="SUPFAM" id="SSF102114">
    <property type="entry name" value="Radical SAM enzymes"/>
    <property type="match status" value="1"/>
</dbReference>
<dbReference type="AlphaFoldDB" id="B3PLG0"/>
<feature type="binding site" evidence="15">
    <location>
        <begin position="72"/>
        <end position="74"/>
    </location>
    <ligand>
        <name>S-adenosyl-L-methionine</name>
        <dbReference type="ChEBI" id="CHEBI:59789"/>
        <label>2</label>
    </ligand>
</feature>
<comment type="subunit">
    <text evidence="4">Monomer.</text>
</comment>
<keyword evidence="10 14" id="KW-0408">Iron</keyword>
<evidence type="ECO:0000259" key="17">
    <source>
        <dbReference type="PROSITE" id="PS51918"/>
    </source>
</evidence>
<keyword evidence="19" id="KW-1185">Reference proteome</keyword>
<evidence type="ECO:0000256" key="2">
    <source>
        <dbReference type="ARBA" id="ARBA00004785"/>
    </source>
</evidence>
<feature type="binding site" evidence="16">
    <location>
        <position position="70"/>
    </location>
    <ligand>
        <name>[4Fe-4S] cluster</name>
        <dbReference type="ChEBI" id="CHEBI:49883"/>
        <note>4Fe-4S-S-AdoMet</note>
    </ligand>
</feature>
<feature type="binding site" evidence="15">
    <location>
        <position position="216"/>
    </location>
    <ligand>
        <name>S-adenosyl-L-methionine</name>
        <dbReference type="ChEBI" id="CHEBI:59789"/>
        <label>2</label>
    </ligand>
</feature>
<dbReference type="PROSITE" id="PS51918">
    <property type="entry name" value="RADICAL_SAM"/>
    <property type="match status" value="1"/>
</dbReference>
<dbReference type="InterPro" id="IPR007197">
    <property type="entry name" value="rSAM"/>
</dbReference>
<dbReference type="InterPro" id="IPR034505">
    <property type="entry name" value="Coproporphyrinogen-III_oxidase"/>
</dbReference>